<keyword evidence="2" id="KW-0067">ATP-binding</keyword>
<dbReference type="InterPro" id="IPR041222">
    <property type="entry name" value="PriA_3primeBD"/>
</dbReference>
<reference evidence="6 7" key="1">
    <citation type="journal article" date="2023" name="Microbiol. Spectr.">
        <title>Symbiosis of Carpenter Bees with Uncharacterized Lactic Acid Bacteria Showing NAD Auxotrophy.</title>
        <authorList>
            <person name="Kawasaki S."/>
            <person name="Ozawa K."/>
            <person name="Mori T."/>
            <person name="Yamamoto A."/>
            <person name="Ito M."/>
            <person name="Ohkuma M."/>
            <person name="Sakamoto M."/>
            <person name="Matsutani M."/>
        </authorList>
    </citation>
    <scope>NUCLEOTIDE SEQUENCE [LARGE SCALE GENOMIC DNA]</scope>
    <source>
        <strain evidence="6 7">KimH</strain>
    </source>
</reference>
<name>A0ABN6SG30_9BIFI</name>
<evidence type="ECO:0000256" key="1">
    <source>
        <dbReference type="ARBA" id="ARBA00022741"/>
    </source>
</evidence>
<evidence type="ECO:0000313" key="6">
    <source>
        <dbReference type="EMBL" id="BDR54941.1"/>
    </source>
</evidence>
<dbReference type="EMBL" id="AP026800">
    <property type="protein sequence ID" value="BDR54941.1"/>
    <property type="molecule type" value="Genomic_DNA"/>
</dbReference>
<dbReference type="InterPro" id="IPR042115">
    <property type="entry name" value="PriA_3primeBD_sf"/>
</dbReference>
<evidence type="ECO:0000256" key="2">
    <source>
        <dbReference type="ARBA" id="ARBA00022840"/>
    </source>
</evidence>
<gene>
    <name evidence="6" type="primary">priA</name>
    <name evidence="6" type="ORF">KIMH_10520</name>
</gene>
<protein>
    <submittedName>
        <fullName evidence="6">Primosome assembly protein PriA</fullName>
    </submittedName>
</protein>
<feature type="region of interest" description="Disordered" evidence="4">
    <location>
        <begin position="1"/>
        <end position="27"/>
    </location>
</feature>
<evidence type="ECO:0000256" key="4">
    <source>
        <dbReference type="SAM" id="MobiDB-lite"/>
    </source>
</evidence>
<proteinExistence type="predicted"/>
<feature type="compositionally biased region" description="Basic residues" evidence="4">
    <location>
        <begin position="17"/>
        <end position="26"/>
    </location>
</feature>
<accession>A0ABN6SG30</accession>
<dbReference type="Proteomes" id="UP001321748">
    <property type="component" value="Chromosome"/>
</dbReference>
<keyword evidence="1" id="KW-0547">Nucleotide-binding</keyword>
<keyword evidence="7" id="KW-1185">Reference proteome</keyword>
<evidence type="ECO:0000313" key="7">
    <source>
        <dbReference type="Proteomes" id="UP001321748"/>
    </source>
</evidence>
<organism evidence="6 7">
    <name type="scientific">Bombiscardovia apis</name>
    <dbReference type="NCBI Taxonomy" id="2932182"/>
    <lineage>
        <taxon>Bacteria</taxon>
        <taxon>Bacillati</taxon>
        <taxon>Actinomycetota</taxon>
        <taxon>Actinomycetes</taxon>
        <taxon>Bifidobacteriales</taxon>
        <taxon>Bifidobacteriaceae</taxon>
        <taxon>Bombiscardovia</taxon>
    </lineage>
</organism>
<dbReference type="Gene3D" id="3.40.50.300">
    <property type="entry name" value="P-loop containing nucleotide triphosphate hydrolases"/>
    <property type="match status" value="1"/>
</dbReference>
<keyword evidence="3" id="KW-0238">DNA-binding</keyword>
<dbReference type="PANTHER" id="PTHR30580:SF0">
    <property type="entry name" value="PRIMOSOMAL PROTEIN N"/>
    <property type="match status" value="1"/>
</dbReference>
<evidence type="ECO:0000259" key="5">
    <source>
        <dbReference type="Pfam" id="PF17764"/>
    </source>
</evidence>
<dbReference type="InterPro" id="IPR027417">
    <property type="entry name" value="P-loop_NTPase"/>
</dbReference>
<dbReference type="Pfam" id="PF17764">
    <property type="entry name" value="PriA_3primeBD"/>
    <property type="match status" value="1"/>
</dbReference>
<dbReference type="RefSeq" id="WP_317642446.1">
    <property type="nucleotide sequence ID" value="NZ_AP026800.1"/>
</dbReference>
<evidence type="ECO:0000256" key="3">
    <source>
        <dbReference type="ARBA" id="ARBA00023125"/>
    </source>
</evidence>
<sequence>MSQPEAEQLALDGLAPPRRRVSRKRPHEQCEQLPIAQVVLDVQASHLGQTFDYLVDSKDDKVAQPGVLVRVRFGNQKVNGIIWSRTEMSQAPQTALKYIERVVTPQRLISDTTRRDISAIAQAFGGTRANIVRLALPPRVARIDREQASVSSEYLPVCDPAWQQAHAPQLAALDAQVEAGYGQSSSLQDALVRQGFASFVLDALPGPDAREQAAAWMIVHSLKAERPAVVVLPDTRHMMSLASKLQELGLHPFAPVGNGEAGWTGDFVVLGSSMPPAERYRSYLALASGQVRCVLGLRAAMYAPVEGPALFAIMDDAAYQYADGMMPYANARAVLRLRAKLHQGCFVTFGHARSARSQWECTPQALEVASGVTGPALALEPAAGAVSKSLPWVRWLNREELARLVDPAIGARVPHTAVSVIAKALQEGPVLLSIPQDGQTQSLSCASCHRQARCPRCTGPLLAAAPGHAPRCSWCGRAAVGWKCPSCSCERMRAIRVGAAGTAQELQMLFRGVPIMISTPFQPRGVVERIDDRPRLVIATLGAEPKIQPSASKAEPQGASNGAYQAVAILDAWTSLYAQGVDARLDMATAWMRVVALCKPRVAGGQALIVGESDPALVQAVMTWHANLLAADELADRSETGLPPSTALASIWGSRQAVDWTVERIGAGLSGDMGTIALADDEIPSLLGPVPIAPESTLSARPLDGTGDRVRALVRVPLGRRDELASRLQSAVSAYVAARGRGELRFCMDPKDLT</sequence>
<dbReference type="Gene3D" id="3.40.1440.60">
    <property type="entry name" value="PriA, 3(prime) DNA-binding domain"/>
    <property type="match status" value="1"/>
</dbReference>
<dbReference type="PANTHER" id="PTHR30580">
    <property type="entry name" value="PRIMOSOMAL PROTEIN N"/>
    <property type="match status" value="1"/>
</dbReference>
<feature type="domain" description="Primosomal protein N' 3' DNA-binding" evidence="5">
    <location>
        <begin position="37"/>
        <end position="137"/>
    </location>
</feature>